<evidence type="ECO:0000259" key="1">
    <source>
        <dbReference type="PROSITE" id="PS51186"/>
    </source>
</evidence>
<evidence type="ECO:0000313" key="3">
    <source>
        <dbReference type="Proteomes" id="UP001442494"/>
    </source>
</evidence>
<sequence>MKPARDPTGLAPHHCFPLVLHRQPEKDVQPKIASHFIIRTARQSDLTGLTEILADSFHPRNGIWNWFYPLFRLGIYEDLRNRLRSAPENYICLVALEPVSGGTNQGNSDRIYSQPSEFEHADDSVVGTVEMALRPSSWQPWGSQYPYISNLAVYKSCRRRGAALQLLRYCERIALEWGFEDIYLHVLENNHQARQLYLKAGYELHKVDPSWSDLLFMRPPRLFLHKHLIPKLQNHNS</sequence>
<dbReference type="CDD" id="cd04301">
    <property type="entry name" value="NAT_SF"/>
    <property type="match status" value="1"/>
</dbReference>
<keyword evidence="2" id="KW-0808">Transferase</keyword>
<dbReference type="RefSeq" id="WP_190423439.1">
    <property type="nucleotide sequence ID" value="NZ_JAMPKK010000060.1"/>
</dbReference>
<evidence type="ECO:0000313" key="2">
    <source>
        <dbReference type="EMBL" id="MEP0867145.1"/>
    </source>
</evidence>
<dbReference type="PANTHER" id="PTHR47443:SF3">
    <property type="entry name" value="GCN5-RELATED N-ACETYLTRANSFERASE 4, CHLOROPLASTIC"/>
    <property type="match status" value="1"/>
</dbReference>
<dbReference type="EMBL" id="JAMPKK010000060">
    <property type="protein sequence ID" value="MEP0867145.1"/>
    <property type="molecule type" value="Genomic_DNA"/>
</dbReference>
<protein>
    <submittedName>
        <fullName evidence="2">GNAT family N-acetyltransferase</fullName>
        <ecNumber evidence="2">2.3.1.-</ecNumber>
    </submittedName>
</protein>
<dbReference type="GO" id="GO:0016746">
    <property type="term" value="F:acyltransferase activity"/>
    <property type="evidence" value="ECO:0007669"/>
    <property type="project" value="UniProtKB-KW"/>
</dbReference>
<comment type="caution">
    <text evidence="2">The sequence shown here is derived from an EMBL/GenBank/DDBJ whole genome shotgun (WGS) entry which is preliminary data.</text>
</comment>
<dbReference type="PROSITE" id="PS51186">
    <property type="entry name" value="GNAT"/>
    <property type="match status" value="1"/>
</dbReference>
<dbReference type="Pfam" id="PF00583">
    <property type="entry name" value="Acetyltransf_1"/>
    <property type="match status" value="1"/>
</dbReference>
<dbReference type="InterPro" id="IPR000182">
    <property type="entry name" value="GNAT_dom"/>
</dbReference>
<feature type="domain" description="N-acetyltransferase" evidence="1">
    <location>
        <begin position="36"/>
        <end position="222"/>
    </location>
</feature>
<dbReference type="Proteomes" id="UP001442494">
    <property type="component" value="Unassembled WGS sequence"/>
</dbReference>
<dbReference type="PANTHER" id="PTHR47443">
    <property type="entry name" value="ACYL-COA N-ACYLTRANSFERASES (NAT) SUPERFAMILY PROTEIN"/>
    <property type="match status" value="1"/>
</dbReference>
<dbReference type="Gene3D" id="3.40.630.30">
    <property type="match status" value="1"/>
</dbReference>
<proteinExistence type="predicted"/>
<dbReference type="SUPFAM" id="SSF55729">
    <property type="entry name" value="Acyl-CoA N-acyltransferases (Nat)"/>
    <property type="match status" value="1"/>
</dbReference>
<organism evidence="2 3">
    <name type="scientific">Funiculus sociatus GB2-A5</name>
    <dbReference type="NCBI Taxonomy" id="2933946"/>
    <lineage>
        <taxon>Bacteria</taxon>
        <taxon>Bacillati</taxon>
        <taxon>Cyanobacteriota</taxon>
        <taxon>Cyanophyceae</taxon>
        <taxon>Coleofasciculales</taxon>
        <taxon>Coleofasciculaceae</taxon>
        <taxon>Funiculus</taxon>
    </lineage>
</organism>
<dbReference type="EC" id="2.3.1.-" evidence="2"/>
<keyword evidence="3" id="KW-1185">Reference proteome</keyword>
<reference evidence="2 3" key="1">
    <citation type="submission" date="2022-04" db="EMBL/GenBank/DDBJ databases">
        <title>Positive selection, recombination, and allopatry shape intraspecific diversity of widespread and dominant cyanobacteria.</title>
        <authorList>
            <person name="Wei J."/>
            <person name="Shu W."/>
            <person name="Hu C."/>
        </authorList>
    </citation>
    <scope>NUCLEOTIDE SEQUENCE [LARGE SCALE GENOMIC DNA]</scope>
    <source>
        <strain evidence="2 3">GB2-A5</strain>
    </source>
</reference>
<name>A0ABV0JUK6_9CYAN</name>
<dbReference type="InterPro" id="IPR016181">
    <property type="entry name" value="Acyl_CoA_acyltransferase"/>
</dbReference>
<accession>A0ABV0JUK6</accession>
<keyword evidence="2" id="KW-0012">Acyltransferase</keyword>
<gene>
    <name evidence="2" type="ORF">NDI37_22085</name>
</gene>